<feature type="region of interest" description="Disordered" evidence="1">
    <location>
        <begin position="374"/>
        <end position="422"/>
    </location>
</feature>
<evidence type="ECO:0000256" key="1">
    <source>
        <dbReference type="SAM" id="MobiDB-lite"/>
    </source>
</evidence>
<protein>
    <submittedName>
        <fullName evidence="2">Unannotated protein</fullName>
    </submittedName>
</protein>
<accession>A0A6J7J409</accession>
<feature type="compositionally biased region" description="Basic and acidic residues" evidence="1">
    <location>
        <begin position="328"/>
        <end position="341"/>
    </location>
</feature>
<feature type="compositionally biased region" description="Polar residues" evidence="1">
    <location>
        <begin position="343"/>
        <end position="353"/>
    </location>
</feature>
<reference evidence="2" key="1">
    <citation type="submission" date="2020-05" db="EMBL/GenBank/DDBJ databases">
        <authorList>
            <person name="Chiriac C."/>
            <person name="Salcher M."/>
            <person name="Ghai R."/>
            <person name="Kavagutti S V."/>
        </authorList>
    </citation>
    <scope>NUCLEOTIDE SEQUENCE</scope>
</reference>
<evidence type="ECO:0000313" key="2">
    <source>
        <dbReference type="EMBL" id="CAB4937846.1"/>
    </source>
</evidence>
<feature type="compositionally biased region" description="Basic and acidic residues" evidence="1">
    <location>
        <begin position="393"/>
        <end position="409"/>
    </location>
</feature>
<sequence>MRKSAHQTPATQLPGVKPEFTRCRVHEPFHGQRLNRARDATVGRDGTFVRQHRARPHRVVLDGVGPRKLGHCHERLDPKRHRVAGVGAHVSDDVSLQGHETALLEPPGHPVDLLAAVPGRQEVLRPRLNPGDRRAQRPRDVHERDILASKSHLAAEGTADIGCDNAQRACGDSERVADAGAHHVRHLRRGGEGRATGSAIEGRHRSACLQRHRRLPMAHDLDGRVVVALCPRVLEVGRSDPTVDNGVRVTWKGKVVHRARTGADGEIGREDGVNRIDVDLNHLGEILRLSWSSAQDHCHRLADEPHHSCCKDRHSDRHVVRTIEYRRDGRSGEVRRREEVRTNGPTDPANRTGSHAAANEDRVPLGVNGAVSHEAPLASQNRRVIESRQPPPDPRRDAHGVSPTSERRVSARTRSRRKSPSP</sequence>
<organism evidence="2">
    <name type="scientific">freshwater metagenome</name>
    <dbReference type="NCBI Taxonomy" id="449393"/>
    <lineage>
        <taxon>unclassified sequences</taxon>
        <taxon>metagenomes</taxon>
        <taxon>ecological metagenomes</taxon>
    </lineage>
</organism>
<proteinExistence type="predicted"/>
<name>A0A6J7J409_9ZZZZ</name>
<dbReference type="EMBL" id="CAFBNF010000051">
    <property type="protein sequence ID" value="CAB4937846.1"/>
    <property type="molecule type" value="Genomic_DNA"/>
</dbReference>
<gene>
    <name evidence="2" type="ORF">UFOPK3773_00658</name>
</gene>
<feature type="compositionally biased region" description="Basic residues" evidence="1">
    <location>
        <begin position="410"/>
        <end position="422"/>
    </location>
</feature>
<dbReference type="AlphaFoldDB" id="A0A6J7J409"/>
<feature type="region of interest" description="Disordered" evidence="1">
    <location>
        <begin position="328"/>
        <end position="361"/>
    </location>
</feature>